<dbReference type="GO" id="GO:0016301">
    <property type="term" value="F:kinase activity"/>
    <property type="evidence" value="ECO:0007669"/>
    <property type="project" value="UniProtKB-KW"/>
</dbReference>
<gene>
    <name evidence="1" type="ORF">ENV52_01445</name>
</gene>
<keyword evidence="1" id="KW-0808">Transferase</keyword>
<reference evidence="1" key="1">
    <citation type="journal article" date="2020" name="mSystems">
        <title>Genome- and Community-Level Interaction Insights into Carbon Utilization and Element Cycling Functions of Hydrothermarchaeota in Hydrothermal Sediment.</title>
        <authorList>
            <person name="Zhou Z."/>
            <person name="Liu Y."/>
            <person name="Xu W."/>
            <person name="Pan J."/>
            <person name="Luo Z.H."/>
            <person name="Li M."/>
        </authorList>
    </citation>
    <scope>NUCLEOTIDE SEQUENCE [LARGE SCALE GENOMIC DNA]</scope>
    <source>
        <strain evidence="1">SpSt-767</strain>
    </source>
</reference>
<dbReference type="AlphaFoldDB" id="A0A7V6A1S3"/>
<comment type="caution">
    <text evidence="1">The sequence shown here is derived from an EMBL/GenBank/DDBJ whole genome shotgun (WGS) entry which is preliminary data.</text>
</comment>
<sequence length="270" mass="30529">MGDMAILTISREYGSGGEEIGRLVAEWLGYAYVDKERLLADLEKVGSQWGRIGREVDEVSPSLFERYDWQYQGLVAQMDALILEYAAADRVVIIGRGGAFLLHTVPHCLRVRLLAPLKVRVERIMMKEGLDQEAAEALIARVDRDRAGYVKAHFGKDWHMEQVYDLTLDTGNLTYDQVVDILVAGLAEKDRRITPEAQTRLQHLALAYRLKARLATEPRLRVPTLQVSLEDGSLVISSVIHSPEEESLLKEIARQVCTALPVRFNLHRRV</sequence>
<keyword evidence="1" id="KW-0418">Kinase</keyword>
<accession>A0A7V6A1S3</accession>
<dbReference type="InterPro" id="IPR027417">
    <property type="entry name" value="P-loop_NTPase"/>
</dbReference>
<name>A0A7V6A1S3_9BACT</name>
<evidence type="ECO:0000313" key="1">
    <source>
        <dbReference type="EMBL" id="HHS28351.1"/>
    </source>
</evidence>
<organism evidence="1">
    <name type="scientific">Desulfobacca acetoxidans</name>
    <dbReference type="NCBI Taxonomy" id="60893"/>
    <lineage>
        <taxon>Bacteria</taxon>
        <taxon>Pseudomonadati</taxon>
        <taxon>Thermodesulfobacteriota</taxon>
        <taxon>Desulfobaccia</taxon>
        <taxon>Desulfobaccales</taxon>
        <taxon>Desulfobaccaceae</taxon>
        <taxon>Desulfobacca</taxon>
    </lineage>
</organism>
<dbReference type="SUPFAM" id="SSF52540">
    <property type="entry name" value="P-loop containing nucleoside triphosphate hydrolases"/>
    <property type="match status" value="1"/>
</dbReference>
<protein>
    <submittedName>
        <fullName evidence="1">Cytidylate kinase-like family protein</fullName>
    </submittedName>
</protein>
<dbReference type="EMBL" id="DTGR01000025">
    <property type="protein sequence ID" value="HHS28351.1"/>
    <property type="molecule type" value="Genomic_DNA"/>
</dbReference>
<dbReference type="Pfam" id="PF13189">
    <property type="entry name" value="Cytidylate_kin2"/>
    <property type="match status" value="1"/>
</dbReference>
<dbReference type="Gene3D" id="3.40.50.300">
    <property type="entry name" value="P-loop containing nucleotide triphosphate hydrolases"/>
    <property type="match status" value="1"/>
</dbReference>
<proteinExistence type="predicted"/>